<dbReference type="NCBIfam" id="TIGR01563">
    <property type="entry name" value="gp16_SPP1"/>
    <property type="match status" value="1"/>
</dbReference>
<dbReference type="RefSeq" id="WP_342848686.1">
    <property type="nucleotide sequence ID" value="NZ_JBBMQO010000006.1"/>
</dbReference>
<dbReference type="Proteomes" id="UP001477870">
    <property type="component" value="Unassembled WGS sequence"/>
</dbReference>
<sequence>MKPLYLDAGAFRDWLTLQTNDQVEDGYGGYLNIWSTVSQCWARIMPAQASFSIRAEINEANYTHIIDIRQPTNATDTMRFVTQDDARHFTILAAYDPDETGRYLRCVCRLESGDA</sequence>
<comment type="caution">
    <text evidence="1">The sequence shown here is derived from an EMBL/GenBank/DDBJ whole genome shotgun (WGS) entry which is preliminary data.</text>
</comment>
<organism evidence="1 2">
    <name type="scientific">Ahrensia kielensis</name>
    <dbReference type="NCBI Taxonomy" id="76980"/>
    <lineage>
        <taxon>Bacteria</taxon>
        <taxon>Pseudomonadati</taxon>
        <taxon>Pseudomonadota</taxon>
        <taxon>Alphaproteobacteria</taxon>
        <taxon>Hyphomicrobiales</taxon>
        <taxon>Ahrensiaceae</taxon>
        <taxon>Ahrensia</taxon>
    </lineage>
</organism>
<dbReference type="InterPro" id="IPR038666">
    <property type="entry name" value="SSP1_head-tail_sf"/>
</dbReference>
<dbReference type="EMBL" id="JBBMQO010000006">
    <property type="protein sequence ID" value="MEM5502362.1"/>
    <property type="molecule type" value="Genomic_DNA"/>
</dbReference>
<dbReference type="InterPro" id="IPR008767">
    <property type="entry name" value="Phage_SPP1_head-tail_adaptor"/>
</dbReference>
<protein>
    <submittedName>
        <fullName evidence="1">Phage head closure protein</fullName>
    </submittedName>
</protein>
<keyword evidence="2" id="KW-1185">Reference proteome</keyword>
<proteinExistence type="predicted"/>
<evidence type="ECO:0000313" key="1">
    <source>
        <dbReference type="EMBL" id="MEM5502362.1"/>
    </source>
</evidence>
<dbReference type="Pfam" id="PF05521">
    <property type="entry name" value="Phage_HCP"/>
    <property type="match status" value="1"/>
</dbReference>
<reference evidence="1 2" key="1">
    <citation type="submission" date="2024-03" db="EMBL/GenBank/DDBJ databases">
        <title>Community enrichment and isolation of bacterial strains for fucoidan degradation.</title>
        <authorList>
            <person name="Sichert A."/>
        </authorList>
    </citation>
    <scope>NUCLEOTIDE SEQUENCE [LARGE SCALE GENOMIC DNA]</scope>
    <source>
        <strain evidence="1 2">AS62</strain>
    </source>
</reference>
<accession>A0ABU9T8D2</accession>
<dbReference type="Gene3D" id="2.40.10.270">
    <property type="entry name" value="Bacteriophage SPP1 head-tail adaptor protein"/>
    <property type="match status" value="1"/>
</dbReference>
<gene>
    <name evidence="1" type="ORF">WNY59_12275</name>
</gene>
<evidence type="ECO:0000313" key="2">
    <source>
        <dbReference type="Proteomes" id="UP001477870"/>
    </source>
</evidence>
<name>A0ABU9T8D2_9HYPH</name>